<feature type="domain" description="MacB-like periplasmic core" evidence="9">
    <location>
        <begin position="18"/>
        <end position="237"/>
    </location>
</feature>
<dbReference type="GO" id="GO:0044874">
    <property type="term" value="P:lipoprotein localization to outer membrane"/>
    <property type="evidence" value="ECO:0007669"/>
    <property type="project" value="TreeGrafter"/>
</dbReference>
<evidence type="ECO:0000313" key="10">
    <source>
        <dbReference type="EMBL" id="OAD19009.1"/>
    </source>
</evidence>
<dbReference type="InterPro" id="IPR051447">
    <property type="entry name" value="Lipoprotein-release_system"/>
</dbReference>
<feature type="transmembrane region" description="Helical" evidence="7">
    <location>
        <begin position="319"/>
        <end position="342"/>
    </location>
</feature>
<evidence type="ECO:0000256" key="1">
    <source>
        <dbReference type="ARBA" id="ARBA00004651"/>
    </source>
</evidence>
<evidence type="ECO:0000256" key="6">
    <source>
        <dbReference type="ARBA" id="ARBA00023136"/>
    </source>
</evidence>
<dbReference type="InterPro" id="IPR025857">
    <property type="entry name" value="MacB_PCD"/>
</dbReference>
<gene>
    <name evidence="10" type="ORF">THIOM_005380</name>
</gene>
<evidence type="ECO:0000256" key="4">
    <source>
        <dbReference type="ARBA" id="ARBA00022692"/>
    </source>
</evidence>
<evidence type="ECO:0000256" key="5">
    <source>
        <dbReference type="ARBA" id="ARBA00022989"/>
    </source>
</evidence>
<feature type="transmembrane region" description="Helical" evidence="7">
    <location>
        <begin position="367"/>
        <end position="389"/>
    </location>
</feature>
<reference evidence="10 11" key="1">
    <citation type="submission" date="2016-05" db="EMBL/GenBank/DDBJ databases">
        <title>Single-cell genome of chain-forming Candidatus Thiomargarita nelsonii and comparison to other large sulfur-oxidizing bacteria.</title>
        <authorList>
            <person name="Winkel M."/>
            <person name="Salman V."/>
            <person name="Woyke T."/>
            <person name="Schulz-Vogt H."/>
            <person name="Richter M."/>
            <person name="Flood B."/>
            <person name="Bailey J."/>
            <person name="Amann R."/>
            <person name="Mussmann M."/>
        </authorList>
    </citation>
    <scope>NUCLEOTIDE SEQUENCE [LARGE SCALE GENOMIC DNA]</scope>
    <source>
        <strain evidence="10 11">THI036</strain>
    </source>
</reference>
<evidence type="ECO:0000256" key="7">
    <source>
        <dbReference type="SAM" id="Phobius"/>
    </source>
</evidence>
<keyword evidence="5 7" id="KW-1133">Transmembrane helix</keyword>
<dbReference type="Pfam" id="PF12704">
    <property type="entry name" value="MacB_PCD"/>
    <property type="match status" value="1"/>
</dbReference>
<accession>A0A176RTD8</accession>
<feature type="transmembrane region" description="Helical" evidence="7">
    <location>
        <begin position="20"/>
        <end position="41"/>
    </location>
</feature>
<sequence>MIILRLAWRNIWRHPRRSGLTIAAIAFAAALLVFIITLQLGSYDMMIDNNLKVLTGHFQVQRVGYLDKPKMRSTIAQAQPLAEELRQINGILEMAVRANGFALAASDERTYGVQVIGVETAYEGKLSTIPGRIQSGQFLSSDNAQELIIGEALARNLKVKVGDELTLLGSGHDGSIAAAVLPIVGIFNSGLSEIDRGLIEMPLTTFQDIFSMGNAAHVLVGMVDNLDALEMVLAQVRTKIPSTLVVLDWNSLVPGLRQIIQADMVNGWFMYGCLILIVTFSILNTFLMAVLERTREFGVMLALGTKPLFIGKLVMLESLFLSLLGLGIGLAIGTAITLYFYVYGFSYPGMEEMGAEFGLTDAVTPQLSLLAFTLGPTLILLFTMIASLYPALRIRILKPVDAMKSV</sequence>
<organism evidence="10 11">
    <name type="scientific">Candidatus Thiomargarita nelsonii</name>
    <dbReference type="NCBI Taxonomy" id="1003181"/>
    <lineage>
        <taxon>Bacteria</taxon>
        <taxon>Pseudomonadati</taxon>
        <taxon>Pseudomonadota</taxon>
        <taxon>Gammaproteobacteria</taxon>
        <taxon>Thiotrichales</taxon>
        <taxon>Thiotrichaceae</taxon>
        <taxon>Thiomargarita</taxon>
    </lineage>
</organism>
<keyword evidence="4 7" id="KW-0812">Transmembrane</keyword>
<dbReference type="Pfam" id="PF02687">
    <property type="entry name" value="FtsX"/>
    <property type="match status" value="1"/>
</dbReference>
<evidence type="ECO:0000259" key="8">
    <source>
        <dbReference type="Pfam" id="PF02687"/>
    </source>
</evidence>
<comment type="similarity">
    <text evidence="2">Belongs to the ABC-4 integral membrane protein family. LolC/E subfamily.</text>
</comment>
<keyword evidence="6 7" id="KW-0472">Membrane</keyword>
<dbReference type="Proteomes" id="UP000076962">
    <property type="component" value="Unassembled WGS sequence"/>
</dbReference>
<comment type="caution">
    <text evidence="10">The sequence shown here is derived from an EMBL/GenBank/DDBJ whole genome shotgun (WGS) entry which is preliminary data.</text>
</comment>
<comment type="subcellular location">
    <subcellularLocation>
        <location evidence="1">Cell membrane</location>
        <topology evidence="1">Multi-pass membrane protein</topology>
    </subcellularLocation>
</comment>
<dbReference type="EMBL" id="LUTY01002987">
    <property type="protein sequence ID" value="OAD19009.1"/>
    <property type="molecule type" value="Genomic_DNA"/>
</dbReference>
<dbReference type="PATRIC" id="fig|1003181.4.peg.7141"/>
<proteinExistence type="inferred from homology"/>
<evidence type="ECO:0000256" key="3">
    <source>
        <dbReference type="ARBA" id="ARBA00022475"/>
    </source>
</evidence>
<feature type="transmembrane region" description="Helical" evidence="7">
    <location>
        <begin position="268"/>
        <end position="291"/>
    </location>
</feature>
<dbReference type="PANTHER" id="PTHR30489">
    <property type="entry name" value="LIPOPROTEIN-RELEASING SYSTEM TRANSMEMBRANE PROTEIN LOLE"/>
    <property type="match status" value="1"/>
</dbReference>
<dbReference type="PANTHER" id="PTHR30489:SF0">
    <property type="entry name" value="LIPOPROTEIN-RELEASING SYSTEM TRANSMEMBRANE PROTEIN LOLE"/>
    <property type="match status" value="1"/>
</dbReference>
<evidence type="ECO:0000259" key="9">
    <source>
        <dbReference type="Pfam" id="PF12704"/>
    </source>
</evidence>
<dbReference type="InterPro" id="IPR003838">
    <property type="entry name" value="ABC3_permease_C"/>
</dbReference>
<feature type="domain" description="ABC3 transporter permease C-terminal" evidence="8">
    <location>
        <begin position="269"/>
        <end position="397"/>
    </location>
</feature>
<dbReference type="GO" id="GO:0098797">
    <property type="term" value="C:plasma membrane protein complex"/>
    <property type="evidence" value="ECO:0007669"/>
    <property type="project" value="TreeGrafter"/>
</dbReference>
<protein>
    <submittedName>
        <fullName evidence="10">ABC transporter, permease protein</fullName>
    </submittedName>
</protein>
<dbReference type="AlphaFoldDB" id="A0A176RTD8"/>
<keyword evidence="3" id="KW-1003">Cell membrane</keyword>
<evidence type="ECO:0000313" key="11">
    <source>
        <dbReference type="Proteomes" id="UP000076962"/>
    </source>
</evidence>
<evidence type="ECO:0000256" key="2">
    <source>
        <dbReference type="ARBA" id="ARBA00005236"/>
    </source>
</evidence>
<keyword evidence="11" id="KW-1185">Reference proteome</keyword>
<name>A0A176RTD8_9GAMM</name>